<evidence type="ECO:0000313" key="2">
    <source>
        <dbReference type="WBParaSite" id="RSKR_0000552400.1"/>
    </source>
</evidence>
<sequence>MYKCNPKMNGVSNLKSHFNNKHKDIALKPKVTLLHQNQSTAAQFFKPKERIEPKKDDVFYSLLTKFVASTNFSMVANPTFKALIEHTTKFKLPSRNTMVKSINEQACLIKAKMLLNISEGWAFTVDGMDGFYPVTARFYDDNGAAHTKILTVLLPSGDTVLVMLQNYLESVKVPKSIKFNEFNPFRLMEFNDSSLETDDSSEEENSEEEDWIDSDDDDHRIQQSVILDEFDSLGKNMILQLNKRIEKIITNPTLLMATYPNPEYCLRNFFNARKWEEIRQLIDSKIDIITSTPDNNLVAENKNDMFQFIDEVNIDQEETLTMSMNYQKCIKKAGKFKCADDFWNTNKVDFPEYYKLYRIFNDSIDGDTKNAAQRELMIRVNKVTTIPNYEKAKELADDFQSKMKKKKREKNDIFPIFFDEKDKGNFTKNFNFIMKKEDTSGKVGITIKKILQAFSEDDDESWWWNRLDQFHSDSLIERIVTGATWKLFDFTYIKVDDIAKYKCLACSEEFYLSSESRNHMRERKCEGWEDKAKEISSRYDAVAFMSLLDEMTPRPEDRRCDLYIHLDPRKLNTASPQKNVIYVGETGDFIYRMSQHADEYYTAVKRKNIDGDKSMYEQGLDLLFVCETKRKAVVFDFNFEVMETGHGWKNEELHCIFGNAGKIGDVGFVIGNHLKSTISLIQGWDESTSALTTRFLPAL</sequence>
<proteinExistence type="predicted"/>
<name>A0AC35TXI9_9BILA</name>
<dbReference type="WBParaSite" id="RSKR_0000552400.1">
    <property type="protein sequence ID" value="RSKR_0000552400.1"/>
    <property type="gene ID" value="RSKR_0000552400"/>
</dbReference>
<protein>
    <submittedName>
        <fullName evidence="2">BED-type domain-containing protein</fullName>
    </submittedName>
</protein>
<reference evidence="2" key="1">
    <citation type="submission" date="2016-11" db="UniProtKB">
        <authorList>
            <consortium name="WormBaseParasite"/>
        </authorList>
    </citation>
    <scope>IDENTIFICATION</scope>
    <source>
        <strain evidence="2">KR3021</strain>
    </source>
</reference>
<accession>A0AC35TXI9</accession>
<evidence type="ECO:0000313" key="1">
    <source>
        <dbReference type="Proteomes" id="UP000095286"/>
    </source>
</evidence>
<dbReference type="Proteomes" id="UP000095286">
    <property type="component" value="Unplaced"/>
</dbReference>
<organism evidence="1 2">
    <name type="scientific">Rhabditophanes sp. KR3021</name>
    <dbReference type="NCBI Taxonomy" id="114890"/>
    <lineage>
        <taxon>Eukaryota</taxon>
        <taxon>Metazoa</taxon>
        <taxon>Ecdysozoa</taxon>
        <taxon>Nematoda</taxon>
        <taxon>Chromadorea</taxon>
        <taxon>Rhabditida</taxon>
        <taxon>Tylenchina</taxon>
        <taxon>Panagrolaimomorpha</taxon>
        <taxon>Strongyloidoidea</taxon>
        <taxon>Alloionematidae</taxon>
        <taxon>Rhabditophanes</taxon>
    </lineage>
</organism>